<protein>
    <submittedName>
        <fullName evidence="1">HAD-superfamily hydrolase</fullName>
    </submittedName>
</protein>
<organism evidence="1">
    <name type="scientific">Streptomyces sp. F12</name>
    <dbReference type="NCBI Taxonomy" id="1436084"/>
    <lineage>
        <taxon>Bacteria</taxon>
        <taxon>Bacillati</taxon>
        <taxon>Actinomycetota</taxon>
        <taxon>Actinomycetes</taxon>
        <taxon>Kitasatosporales</taxon>
        <taxon>Streptomycetaceae</taxon>
        <taxon>Streptomyces</taxon>
    </lineage>
</organism>
<reference evidence="1" key="1">
    <citation type="submission" date="2013-09" db="EMBL/GenBank/DDBJ databases">
        <title>Complete nucleotide sequence of Streptomyces linear plasmid pFRL6.</title>
        <authorList>
            <person name="Chen Z."/>
            <person name="Fang P."/>
            <person name="Qin Z."/>
        </authorList>
    </citation>
    <scope>NUCLEOTIDE SEQUENCE</scope>
    <source>
        <plasmid evidence="1">pFRL6</plasmid>
    </source>
</reference>
<name>V9Z841_9ACTN</name>
<dbReference type="Gene3D" id="3.40.50.1000">
    <property type="entry name" value="HAD superfamily/HAD-like"/>
    <property type="match status" value="1"/>
</dbReference>
<keyword evidence="1" id="KW-0614">Plasmid</keyword>
<dbReference type="NCBIfam" id="TIGR01509">
    <property type="entry name" value="HAD-SF-IA-v3"/>
    <property type="match status" value="1"/>
</dbReference>
<dbReference type="RefSeq" id="WP_024127438.1">
    <property type="nucleotide sequence ID" value="NC_023286.1"/>
</dbReference>
<dbReference type="InterPro" id="IPR036412">
    <property type="entry name" value="HAD-like_sf"/>
</dbReference>
<dbReference type="PANTHER" id="PTHR43611">
    <property type="entry name" value="ALPHA-D-GLUCOSE 1-PHOSPHATE PHOSPHATASE"/>
    <property type="match status" value="1"/>
</dbReference>
<dbReference type="Pfam" id="PF00702">
    <property type="entry name" value="Hydrolase"/>
    <property type="match status" value="1"/>
</dbReference>
<dbReference type="EMBL" id="KF602051">
    <property type="protein sequence ID" value="AHE40174.1"/>
    <property type="molecule type" value="Genomic_DNA"/>
</dbReference>
<sequence>MRIHGVLFDMNGLFRHWHNTGARTAERMAGLPEGTIDRYAYQHPNYRLARVGLLTDQQWAEDVTERLVTDYGPDVRSALTHWREDRGEAVPDMLDLLARVREHVPVGVLSNSTDALHDDLKHHGISFDYVMPSADLGVDKPSPHAYRLAAQHMGITPNRLAYFDDEPTFVQAAAAVGLHAHHFTHATAVRDHLHDAGLTALA</sequence>
<evidence type="ECO:0000313" key="1">
    <source>
        <dbReference type="EMBL" id="AHE40174.1"/>
    </source>
</evidence>
<gene>
    <name evidence="1" type="ORF">pFRL6_87</name>
</gene>
<dbReference type="InterPro" id="IPR023214">
    <property type="entry name" value="HAD_sf"/>
</dbReference>
<dbReference type="PANTHER" id="PTHR43611:SF3">
    <property type="entry name" value="FLAVIN MONONUCLEOTIDE HYDROLASE 1, CHLOROPLATIC"/>
    <property type="match status" value="1"/>
</dbReference>
<dbReference type="SFLD" id="SFLDS00003">
    <property type="entry name" value="Haloacid_Dehalogenase"/>
    <property type="match status" value="1"/>
</dbReference>
<accession>V9Z841</accession>
<dbReference type="SFLD" id="SFLDG01129">
    <property type="entry name" value="C1.5:_HAD__Beta-PGM__Phosphata"/>
    <property type="match status" value="1"/>
</dbReference>
<geneLocation type="plasmid" evidence="1">
    <name>pFRL6</name>
</geneLocation>
<dbReference type="SUPFAM" id="SSF56784">
    <property type="entry name" value="HAD-like"/>
    <property type="match status" value="1"/>
</dbReference>
<dbReference type="InterPro" id="IPR006439">
    <property type="entry name" value="HAD-SF_hydro_IA"/>
</dbReference>
<proteinExistence type="predicted"/>
<keyword evidence="1" id="KW-0378">Hydrolase</keyword>
<dbReference type="AlphaFoldDB" id="V9Z841"/>
<dbReference type="GO" id="GO:0016787">
    <property type="term" value="F:hydrolase activity"/>
    <property type="evidence" value="ECO:0007669"/>
    <property type="project" value="UniProtKB-KW"/>
</dbReference>